<sequence length="670" mass="75112">MYLSVFLVFVFAIGLEGLHVHGPSGPVVAQLGGTVLLPCFIESPLPLEDEVSKGNFSILLKNVVEEDAGGYRCKINTPHVNNASEVVMEIKAMEHLLVTSADRAVFAHKGGEVILNCSVDSHVPVSEIEEVTWKKTDGDRDILVLLYQENEIFPDSSHESYQGRVEFFTSEIPKRNFSLKLMDVRMEDKGEFVCEVHTRNMSAHTTVVLKGVGFSAIHISILVLCSVALLLALGFCGPVFILLKKKVTSKKVMKMYISLILCSSICMFVAFCLWSTEGFLTEVVACSSVSIIRPVMLMKSSPYLNRFPKWLQKAMKALAVPLYNSIITISACSFFLGNIAQMQTAAVYIVIVLIFIAVVSFISAAVLAVCRLWIRLFVCLDVFTAALLGLLLSSTKDNFEYILEIPSVVPPLIVGMMVVVTLQRHIFQGKPFDCFHITLSSVIVTIFSLSEICFYIILFITSKKFSGGWILLFEAVSFICAWLGVIYLSRCHQGHRQSCYSQWRKTGYICCIVFAAFLIIAYGIYMSFRYKNMFKEEKDAAGYMTLLVFAHILASTCLFKHPKYLPYFLHIMIYMFGAVGLSIVNAIALATELILTAEKGARTIGDLRVIVFSLETTFVSAWLTLQLYDAWMRFKERTKRNFEDERTGLEIPEMEVLSDLNPNLDLTDLS</sequence>
<keyword evidence="15" id="KW-1185">Reference proteome</keyword>
<proteinExistence type="predicted"/>
<evidence type="ECO:0000256" key="5">
    <source>
        <dbReference type="ARBA" id="ARBA00022989"/>
    </source>
</evidence>
<comment type="subcellular location">
    <subcellularLocation>
        <location evidence="1">Cell membrane</location>
        <topology evidence="1">Single-pass type I membrane protein</topology>
    </subcellularLocation>
</comment>
<dbReference type="SMART" id="SM00406">
    <property type="entry name" value="IGv"/>
    <property type="match status" value="1"/>
</dbReference>
<dbReference type="Gene3D" id="2.60.40.10">
    <property type="entry name" value="Immunoglobulins"/>
    <property type="match status" value="2"/>
</dbReference>
<feature type="transmembrane region" description="Helical" evidence="11">
    <location>
        <begin position="434"/>
        <end position="460"/>
    </location>
</feature>
<organism evidence="14 15">
    <name type="scientific">Pangasianodon hypophthalmus</name>
    <name type="common">Striped catfish</name>
    <name type="synonym">Helicophagus hypophthalmus</name>
    <dbReference type="NCBI Taxonomy" id="310915"/>
    <lineage>
        <taxon>Eukaryota</taxon>
        <taxon>Metazoa</taxon>
        <taxon>Chordata</taxon>
        <taxon>Craniata</taxon>
        <taxon>Vertebrata</taxon>
        <taxon>Euteleostomi</taxon>
        <taxon>Actinopterygii</taxon>
        <taxon>Neopterygii</taxon>
        <taxon>Teleostei</taxon>
        <taxon>Ostariophysi</taxon>
        <taxon>Siluriformes</taxon>
        <taxon>Pangasiidae</taxon>
        <taxon>Pangasianodon</taxon>
    </lineage>
</organism>
<dbReference type="GO" id="GO:0007166">
    <property type="term" value="P:cell surface receptor signaling pathway"/>
    <property type="evidence" value="ECO:0007669"/>
    <property type="project" value="TreeGrafter"/>
</dbReference>
<dbReference type="InterPro" id="IPR051713">
    <property type="entry name" value="T-cell_Activation_Regulation"/>
</dbReference>
<keyword evidence="3 11" id="KW-0812">Transmembrane</keyword>
<dbReference type="InterPro" id="IPR013783">
    <property type="entry name" value="Ig-like_fold"/>
</dbReference>
<dbReference type="EMBL" id="VFJC01000004">
    <property type="protein sequence ID" value="KAB5582122.1"/>
    <property type="molecule type" value="Genomic_DNA"/>
</dbReference>
<evidence type="ECO:0000256" key="10">
    <source>
        <dbReference type="ARBA" id="ARBA00023319"/>
    </source>
</evidence>
<dbReference type="InterPro" id="IPR036179">
    <property type="entry name" value="Ig-like_dom_sf"/>
</dbReference>
<evidence type="ECO:0000256" key="11">
    <source>
        <dbReference type="SAM" id="Phobius"/>
    </source>
</evidence>
<gene>
    <name evidence="14" type="ORF">PHYPO_G00183570</name>
</gene>
<dbReference type="GO" id="GO:0031295">
    <property type="term" value="P:T cell costimulation"/>
    <property type="evidence" value="ECO:0007669"/>
    <property type="project" value="TreeGrafter"/>
</dbReference>
<feature type="chain" id="PRO_5024412550" description="Ig-like domain-containing protein" evidence="12">
    <location>
        <begin position="18"/>
        <end position="670"/>
    </location>
</feature>
<comment type="caution">
    <text evidence="14">The sequence shown here is derived from an EMBL/GenBank/DDBJ whole genome shotgun (WGS) entry which is preliminary data.</text>
</comment>
<feature type="transmembrane region" description="Helical" evidence="11">
    <location>
        <begin position="345"/>
        <end position="369"/>
    </location>
</feature>
<evidence type="ECO:0000256" key="1">
    <source>
        <dbReference type="ARBA" id="ARBA00004251"/>
    </source>
</evidence>
<evidence type="ECO:0000256" key="2">
    <source>
        <dbReference type="ARBA" id="ARBA00022475"/>
    </source>
</evidence>
<evidence type="ECO:0000313" key="14">
    <source>
        <dbReference type="EMBL" id="KAB5582122.1"/>
    </source>
</evidence>
<dbReference type="Pfam" id="PF00047">
    <property type="entry name" value="ig"/>
    <property type="match status" value="1"/>
</dbReference>
<dbReference type="FunFam" id="2.60.40.10:FF:000142">
    <property type="entry name" value="V-set domain-containing T-cell activation inhibitor 1"/>
    <property type="match status" value="1"/>
</dbReference>
<dbReference type="SUPFAM" id="SSF48726">
    <property type="entry name" value="Immunoglobulin"/>
    <property type="match status" value="2"/>
</dbReference>
<dbReference type="GO" id="GO:0042102">
    <property type="term" value="P:positive regulation of T cell proliferation"/>
    <property type="evidence" value="ECO:0007669"/>
    <property type="project" value="TreeGrafter"/>
</dbReference>
<dbReference type="InterPro" id="IPR007110">
    <property type="entry name" value="Ig-like_dom"/>
</dbReference>
<evidence type="ECO:0000256" key="8">
    <source>
        <dbReference type="ARBA" id="ARBA00023170"/>
    </source>
</evidence>
<dbReference type="GO" id="GO:0009897">
    <property type="term" value="C:external side of plasma membrane"/>
    <property type="evidence" value="ECO:0007669"/>
    <property type="project" value="TreeGrafter"/>
</dbReference>
<feature type="transmembrane region" description="Helical" evidence="11">
    <location>
        <begin position="255"/>
        <end position="273"/>
    </location>
</feature>
<keyword evidence="6 11" id="KW-0472">Membrane</keyword>
<evidence type="ECO:0000259" key="13">
    <source>
        <dbReference type="PROSITE" id="PS50835"/>
    </source>
</evidence>
<evidence type="ECO:0000256" key="9">
    <source>
        <dbReference type="ARBA" id="ARBA00023180"/>
    </source>
</evidence>
<dbReference type="PANTHER" id="PTHR25466">
    <property type="entry name" value="T-LYMPHOCYTE ACTIVATION ANTIGEN"/>
    <property type="match status" value="1"/>
</dbReference>
<dbReference type="PANTHER" id="PTHR25466:SF14">
    <property type="entry name" value="BUTYROPHILIN SUBFAMILY 2 MEMBER A2-LIKE-RELATED"/>
    <property type="match status" value="1"/>
</dbReference>
<feature type="transmembrane region" description="Helical" evidence="11">
    <location>
        <begin position="540"/>
        <end position="559"/>
    </location>
</feature>
<keyword evidence="7" id="KW-1015">Disulfide bond</keyword>
<feature type="transmembrane region" description="Helical" evidence="11">
    <location>
        <begin position="466"/>
        <end position="488"/>
    </location>
</feature>
<evidence type="ECO:0000256" key="4">
    <source>
        <dbReference type="ARBA" id="ARBA00022729"/>
    </source>
</evidence>
<dbReference type="Proteomes" id="UP000327468">
    <property type="component" value="Chromosome 3"/>
</dbReference>
<feature type="transmembrane region" description="Helical" evidence="11">
    <location>
        <begin position="376"/>
        <end position="395"/>
    </location>
</feature>
<feature type="transmembrane region" description="Helical" evidence="11">
    <location>
        <begin position="401"/>
        <end position="422"/>
    </location>
</feature>
<dbReference type="Pfam" id="PF07686">
    <property type="entry name" value="V-set"/>
    <property type="match status" value="1"/>
</dbReference>
<keyword evidence="9" id="KW-0325">Glycoprotein</keyword>
<feature type="transmembrane region" description="Helical" evidence="11">
    <location>
        <begin position="571"/>
        <end position="590"/>
    </location>
</feature>
<dbReference type="InterPro" id="IPR013151">
    <property type="entry name" value="Immunoglobulin_dom"/>
</dbReference>
<feature type="domain" description="Ig-like" evidence="13">
    <location>
        <begin position="78"/>
        <end position="208"/>
    </location>
</feature>
<dbReference type="GO" id="GO:0006955">
    <property type="term" value="P:immune response"/>
    <property type="evidence" value="ECO:0007669"/>
    <property type="project" value="TreeGrafter"/>
</dbReference>
<feature type="signal peptide" evidence="12">
    <location>
        <begin position="1"/>
        <end position="17"/>
    </location>
</feature>
<keyword evidence="2" id="KW-1003">Cell membrane</keyword>
<dbReference type="InterPro" id="IPR013106">
    <property type="entry name" value="Ig_V-set"/>
</dbReference>
<accession>A0A5N5PQW1</accession>
<evidence type="ECO:0000256" key="12">
    <source>
        <dbReference type="SAM" id="SignalP"/>
    </source>
</evidence>
<feature type="transmembrane region" description="Helical" evidence="11">
    <location>
        <begin position="508"/>
        <end position="528"/>
    </location>
</feature>
<feature type="transmembrane region" description="Helical" evidence="11">
    <location>
        <begin position="317"/>
        <end position="339"/>
    </location>
</feature>
<protein>
    <recommendedName>
        <fullName evidence="13">Ig-like domain-containing protein</fullName>
    </recommendedName>
</protein>
<evidence type="ECO:0000256" key="3">
    <source>
        <dbReference type="ARBA" id="ARBA00022692"/>
    </source>
</evidence>
<keyword evidence="8" id="KW-0675">Receptor</keyword>
<name>A0A5N5PQW1_PANHP</name>
<reference evidence="14 15" key="1">
    <citation type="submission" date="2019-06" db="EMBL/GenBank/DDBJ databases">
        <title>A chromosome-scale genome assembly of the striped catfish, Pangasianodon hypophthalmus.</title>
        <authorList>
            <person name="Wen M."/>
            <person name="Zahm M."/>
            <person name="Roques C."/>
            <person name="Cabau C."/>
            <person name="Klopp C."/>
            <person name="Donnadieu C."/>
            <person name="Jouanno E."/>
            <person name="Avarre J.-C."/>
            <person name="Campet M."/>
            <person name="Ha T.T.T."/>
            <person name="Dugue R."/>
            <person name="Lampietro C."/>
            <person name="Louis A."/>
            <person name="Herpin A."/>
            <person name="Echchiki A."/>
            <person name="Berthelot C."/>
            <person name="Parey E."/>
            <person name="Roest-Crollius H."/>
            <person name="Braasch I."/>
            <person name="Postlethwait J."/>
            <person name="Bobe J."/>
            <person name="Montfort J."/>
            <person name="Bouchez O."/>
            <person name="Begum T."/>
            <person name="Schartl M."/>
            <person name="Guiguen Y."/>
        </authorList>
    </citation>
    <scope>NUCLEOTIDE SEQUENCE [LARGE SCALE GENOMIC DNA]</scope>
    <source>
        <strain evidence="14 15">Indonesia</strain>
        <tissue evidence="14">Blood</tissue>
    </source>
</reference>
<evidence type="ECO:0000313" key="15">
    <source>
        <dbReference type="Proteomes" id="UP000327468"/>
    </source>
</evidence>
<keyword evidence="10" id="KW-0393">Immunoglobulin domain</keyword>
<dbReference type="GO" id="GO:0042130">
    <property type="term" value="P:negative regulation of T cell proliferation"/>
    <property type="evidence" value="ECO:0007669"/>
    <property type="project" value="TreeGrafter"/>
</dbReference>
<evidence type="ECO:0000256" key="6">
    <source>
        <dbReference type="ARBA" id="ARBA00023136"/>
    </source>
</evidence>
<feature type="transmembrane region" description="Helical" evidence="11">
    <location>
        <begin position="610"/>
        <end position="631"/>
    </location>
</feature>
<dbReference type="AlphaFoldDB" id="A0A5N5PQW1"/>
<dbReference type="InterPro" id="IPR003599">
    <property type="entry name" value="Ig_sub"/>
</dbReference>
<dbReference type="GO" id="GO:0071222">
    <property type="term" value="P:cellular response to lipopolysaccharide"/>
    <property type="evidence" value="ECO:0007669"/>
    <property type="project" value="TreeGrafter"/>
</dbReference>
<feature type="transmembrane region" description="Helical" evidence="11">
    <location>
        <begin position="219"/>
        <end position="243"/>
    </location>
</feature>
<evidence type="ECO:0000256" key="7">
    <source>
        <dbReference type="ARBA" id="ARBA00023157"/>
    </source>
</evidence>
<dbReference type="PROSITE" id="PS50835">
    <property type="entry name" value="IG_LIKE"/>
    <property type="match status" value="1"/>
</dbReference>
<keyword evidence="4 12" id="KW-0732">Signal</keyword>
<dbReference type="SMART" id="SM00409">
    <property type="entry name" value="IG"/>
    <property type="match status" value="2"/>
</dbReference>
<keyword evidence="5 11" id="KW-1133">Transmembrane helix</keyword>